<gene>
    <name evidence="4" type="primary">nagB</name>
    <name evidence="4" type="ORF">CWE15_11085</name>
</gene>
<dbReference type="PANTHER" id="PTHR11280">
    <property type="entry name" value="GLUCOSAMINE-6-PHOSPHATE ISOMERASE"/>
    <property type="match status" value="1"/>
</dbReference>
<sequence>MFYVLPNPHAIAEYLSNLLVQKIQENPKLVLGLATGSTMEPIYAAFVVQAKQLGLNLNDIVTFNLDEYIGLAPEHPQSYHHYMQTHLFKPAGIRQEQVSLPSGMCRDVELECVNYSKKIQAAGGLDFQLLGIGTNGHIGFNEPGTPFSSLTHVVDLSENTRRDNGRFFEDKSQVPTQAITMGIEDIMSAKEVVLVATGSHKAEVMAKLFETAIDEDMPASIIKSHDNFKIIVDQAAAELLPAQAEQTRIAC</sequence>
<dbReference type="GO" id="GO:0019262">
    <property type="term" value="P:N-acetylneuraminate catabolic process"/>
    <property type="evidence" value="ECO:0007669"/>
    <property type="project" value="TreeGrafter"/>
</dbReference>
<evidence type="ECO:0000259" key="3">
    <source>
        <dbReference type="Pfam" id="PF01182"/>
    </source>
</evidence>
<dbReference type="Pfam" id="PF01182">
    <property type="entry name" value="Glucosamine_iso"/>
    <property type="match status" value="1"/>
</dbReference>
<reference evidence="4 5" key="1">
    <citation type="journal article" date="2011" name="Front. Microbiol.">
        <title>Genomic signatures of strain selection and enhancement in Bacillus atrophaeus var. globigii, a historical biowarfare simulant.</title>
        <authorList>
            <person name="Gibbons H.S."/>
            <person name="Broomall S.M."/>
            <person name="McNew L.A."/>
            <person name="Daligault H."/>
            <person name="Chapman C."/>
            <person name="Bruce D."/>
            <person name="Karavis M."/>
            <person name="Krepps M."/>
            <person name="McGregor P.A."/>
            <person name="Hong C."/>
            <person name="Park K.H."/>
            <person name="Akmal A."/>
            <person name="Feldman A."/>
            <person name="Lin J.S."/>
            <person name="Chang W.E."/>
            <person name="Higgs B.W."/>
            <person name="Demirev P."/>
            <person name="Lindquist J."/>
            <person name="Liem A."/>
            <person name="Fochler E."/>
            <person name="Read T.D."/>
            <person name="Tapia R."/>
            <person name="Johnson S."/>
            <person name="Bishop-Lilly K.A."/>
            <person name="Detter C."/>
            <person name="Han C."/>
            <person name="Sozhamannan S."/>
            <person name="Rosenzweig C.N."/>
            <person name="Skowronski E.W."/>
        </authorList>
    </citation>
    <scope>NUCLEOTIDE SEQUENCE [LARGE SCALE GENOMIC DNA]</scope>
    <source>
        <strain evidence="4 5">AIT1</strain>
    </source>
</reference>
<accession>A0A432WVN3</accession>
<dbReference type="GO" id="GO:0005975">
    <property type="term" value="P:carbohydrate metabolic process"/>
    <property type="evidence" value="ECO:0007669"/>
    <property type="project" value="InterPro"/>
</dbReference>
<dbReference type="SUPFAM" id="SSF100950">
    <property type="entry name" value="NagB/RpiA/CoA transferase-like"/>
    <property type="match status" value="1"/>
</dbReference>
<evidence type="ECO:0000256" key="1">
    <source>
        <dbReference type="ARBA" id="ARBA00022801"/>
    </source>
</evidence>
<dbReference type="PROSITE" id="PS01161">
    <property type="entry name" value="GLC_GALNAC_ISOMERASE"/>
    <property type="match status" value="1"/>
</dbReference>
<dbReference type="EC" id="3.5.99.6" evidence="2"/>
<dbReference type="GO" id="GO:0004342">
    <property type="term" value="F:glucosamine-6-phosphate deaminase activity"/>
    <property type="evidence" value="ECO:0007669"/>
    <property type="project" value="UniProtKB-UniRule"/>
</dbReference>
<dbReference type="GO" id="GO:0006043">
    <property type="term" value="P:glucosamine catabolic process"/>
    <property type="evidence" value="ECO:0007669"/>
    <property type="project" value="TreeGrafter"/>
</dbReference>
<dbReference type="InterPro" id="IPR018321">
    <property type="entry name" value="Glucosamine6P_isomerase_CS"/>
</dbReference>
<keyword evidence="1" id="KW-0378">Hydrolase</keyword>
<organism evidence="4 5">
    <name type="scientific">Aliidiomarina taiwanensis</name>
    <dbReference type="NCBI Taxonomy" id="946228"/>
    <lineage>
        <taxon>Bacteria</taxon>
        <taxon>Pseudomonadati</taxon>
        <taxon>Pseudomonadota</taxon>
        <taxon>Gammaproteobacteria</taxon>
        <taxon>Alteromonadales</taxon>
        <taxon>Idiomarinaceae</taxon>
        <taxon>Aliidiomarina</taxon>
    </lineage>
</organism>
<dbReference type="NCBIfam" id="TIGR00502">
    <property type="entry name" value="nagB"/>
    <property type="match status" value="1"/>
</dbReference>
<dbReference type="Gene3D" id="3.40.50.1360">
    <property type="match status" value="1"/>
</dbReference>
<evidence type="ECO:0000313" key="4">
    <source>
        <dbReference type="EMBL" id="RUO37825.1"/>
    </source>
</evidence>
<proteinExistence type="predicted"/>
<dbReference type="GO" id="GO:0006046">
    <property type="term" value="P:N-acetylglucosamine catabolic process"/>
    <property type="evidence" value="ECO:0007669"/>
    <property type="project" value="UniProtKB-UniRule"/>
</dbReference>
<dbReference type="RefSeq" id="WP_126758148.1">
    <property type="nucleotide sequence ID" value="NZ_PIPQ01000011.1"/>
</dbReference>
<evidence type="ECO:0000256" key="2">
    <source>
        <dbReference type="NCBIfam" id="TIGR00502"/>
    </source>
</evidence>
<name>A0A432WVN3_9GAMM</name>
<dbReference type="GO" id="GO:0005737">
    <property type="term" value="C:cytoplasm"/>
    <property type="evidence" value="ECO:0007669"/>
    <property type="project" value="TreeGrafter"/>
</dbReference>
<dbReference type="AlphaFoldDB" id="A0A432WVN3"/>
<comment type="caution">
    <text evidence="4">The sequence shown here is derived from an EMBL/GenBank/DDBJ whole genome shotgun (WGS) entry which is preliminary data.</text>
</comment>
<dbReference type="InterPro" id="IPR006148">
    <property type="entry name" value="Glc/Gal-6P_isomerase"/>
</dbReference>
<dbReference type="Proteomes" id="UP000286976">
    <property type="component" value="Unassembled WGS sequence"/>
</dbReference>
<feature type="domain" description="Glucosamine/galactosamine-6-phosphate isomerase" evidence="3">
    <location>
        <begin position="9"/>
        <end position="225"/>
    </location>
</feature>
<dbReference type="OrthoDB" id="9791139at2"/>
<protein>
    <recommendedName>
        <fullName evidence="2">Glucosamine-6-phosphate deaminase</fullName>
        <ecNumber evidence="2">3.5.99.6</ecNumber>
    </recommendedName>
</protein>
<dbReference type="GO" id="GO:0042802">
    <property type="term" value="F:identical protein binding"/>
    <property type="evidence" value="ECO:0007669"/>
    <property type="project" value="TreeGrafter"/>
</dbReference>
<dbReference type="InterPro" id="IPR037171">
    <property type="entry name" value="NagB/RpiA_transferase-like"/>
</dbReference>
<dbReference type="CDD" id="cd01399">
    <property type="entry name" value="GlcN6P_deaminase"/>
    <property type="match status" value="1"/>
</dbReference>
<dbReference type="EMBL" id="PIPQ01000011">
    <property type="protein sequence ID" value="RUO37825.1"/>
    <property type="molecule type" value="Genomic_DNA"/>
</dbReference>
<dbReference type="PANTHER" id="PTHR11280:SF5">
    <property type="entry name" value="GLUCOSAMINE-6-PHOSPHATE ISOMERASE"/>
    <property type="match status" value="1"/>
</dbReference>
<evidence type="ECO:0000313" key="5">
    <source>
        <dbReference type="Proteomes" id="UP000286976"/>
    </source>
</evidence>
<keyword evidence="5" id="KW-1185">Reference proteome</keyword>
<dbReference type="InterPro" id="IPR004547">
    <property type="entry name" value="Glucosamine6P_isomerase"/>
</dbReference>